<accession>A0A8J9SFA9</accession>
<feature type="compositionally biased region" description="Basic and acidic residues" evidence="1">
    <location>
        <begin position="416"/>
        <end position="426"/>
    </location>
</feature>
<dbReference type="EMBL" id="OU594948">
    <property type="protein sequence ID" value="CAG9293006.1"/>
    <property type="molecule type" value="Genomic_DNA"/>
</dbReference>
<sequence length="482" mass="53533">MVCRKVKVDETLKKVNLAMNRDSAQGSGLSMTRVGADSENMKKKGRLRRQKATKSYLQFLKGKANKPIAIMTRPICPSDLSAPLEGFRSDGERRLTIPSQQLPDGMDIVVEDDLIKTSPSVHSRLLAIVSTTLRDQASSTMSDGLVDQLIEGLEDLGCRFLLPTKIAEAQFPSNNDLLSEEKLYRELGSGSADTKRLFLRKYVTIVASRYSTKVTKRKRDVNSSHNRPTRAMAPGKKSKILPVPTAKVDNSELGQHTTNLELSSQTAELQKKCTKASEFLSPQVSKNVSLATTPQSGPIKTLHDHDVVLGRGNGTAALAGNIRFRSFVWESKEAYNQASRYEKSPVAYLVMNRVKALDPPGQFLEMCCDGTFIVAPFEKAFEKTCQALREKKWLSAPSRTYKPKGNGGGVPQPSKSSEKDVHDERGRKVGVGSRVSVFWPLDNTHYAARVCERGEQGWQLLYEEDGEKEWLDLKNHSFVVLS</sequence>
<evidence type="ECO:0000313" key="3">
    <source>
        <dbReference type="EMBL" id="CAG9293006.1"/>
    </source>
</evidence>
<dbReference type="Pfam" id="PF20710">
    <property type="entry name" value="DUF6824"/>
    <property type="match status" value="1"/>
</dbReference>
<dbReference type="AlphaFoldDB" id="A0A8J9SFA9"/>
<dbReference type="Proteomes" id="UP000836788">
    <property type="component" value="Chromosome 7"/>
</dbReference>
<organism evidence="3">
    <name type="scientific">Phaeodactylum tricornutum</name>
    <name type="common">Diatom</name>
    <dbReference type="NCBI Taxonomy" id="2850"/>
    <lineage>
        <taxon>Eukaryota</taxon>
        <taxon>Sar</taxon>
        <taxon>Stramenopiles</taxon>
        <taxon>Ochrophyta</taxon>
        <taxon>Bacillariophyta</taxon>
        <taxon>Bacillariophyceae</taxon>
        <taxon>Bacillariophycidae</taxon>
        <taxon>Naviculales</taxon>
        <taxon>Phaeodactylaceae</taxon>
        <taxon>Phaeodactylum</taxon>
    </lineage>
</organism>
<proteinExistence type="predicted"/>
<protein>
    <recommendedName>
        <fullName evidence="2">DUF6824 domain-containing protein</fullName>
    </recommendedName>
</protein>
<feature type="region of interest" description="Disordered" evidence="1">
    <location>
        <begin position="24"/>
        <end position="48"/>
    </location>
</feature>
<reference evidence="3" key="1">
    <citation type="submission" date="2022-02" db="EMBL/GenBank/DDBJ databases">
        <authorList>
            <person name="Giguere J D."/>
        </authorList>
    </citation>
    <scope>NUCLEOTIDE SEQUENCE</scope>
    <source>
        <strain evidence="3">CCAP 1055/1</strain>
    </source>
</reference>
<dbReference type="InterPro" id="IPR049227">
    <property type="entry name" value="DUF6824"/>
</dbReference>
<gene>
    <name evidence="3" type="ORF">PTTT1_LOCUS50167</name>
</gene>
<feature type="region of interest" description="Disordered" evidence="1">
    <location>
        <begin position="216"/>
        <end position="237"/>
    </location>
</feature>
<feature type="domain" description="DUF6824" evidence="2">
    <location>
        <begin position="306"/>
        <end position="390"/>
    </location>
</feature>
<evidence type="ECO:0000259" key="2">
    <source>
        <dbReference type="Pfam" id="PF20710"/>
    </source>
</evidence>
<evidence type="ECO:0000256" key="1">
    <source>
        <dbReference type="SAM" id="MobiDB-lite"/>
    </source>
</evidence>
<feature type="region of interest" description="Disordered" evidence="1">
    <location>
        <begin position="398"/>
        <end position="426"/>
    </location>
</feature>
<name>A0A8J9SFA9_PHATR</name>